<evidence type="ECO:0000256" key="6">
    <source>
        <dbReference type="SAM" id="MobiDB-lite"/>
    </source>
</evidence>
<dbReference type="InterPro" id="IPR036638">
    <property type="entry name" value="HLH_DNA-bd_sf"/>
</dbReference>
<dbReference type="InterPro" id="IPR024097">
    <property type="entry name" value="bHLH_ZIP_TF"/>
</dbReference>
<keyword evidence="4" id="KW-0804">Transcription</keyword>
<accession>A0A843XNR5</accession>
<evidence type="ECO:0000256" key="1">
    <source>
        <dbReference type="ARBA" id="ARBA00004123"/>
    </source>
</evidence>
<evidence type="ECO:0000256" key="2">
    <source>
        <dbReference type="ARBA" id="ARBA00005510"/>
    </source>
</evidence>
<proteinExistence type="inferred from homology"/>
<evidence type="ECO:0000259" key="7">
    <source>
        <dbReference type="PROSITE" id="PS50888"/>
    </source>
</evidence>
<keyword evidence="5" id="KW-0539">Nucleus</keyword>
<comment type="similarity">
    <text evidence="2">Belongs to the bHLH protein family.</text>
</comment>
<dbReference type="InterPro" id="IPR011598">
    <property type="entry name" value="bHLH_dom"/>
</dbReference>
<organism evidence="8 9">
    <name type="scientific">Colocasia esculenta</name>
    <name type="common">Wild taro</name>
    <name type="synonym">Arum esculentum</name>
    <dbReference type="NCBI Taxonomy" id="4460"/>
    <lineage>
        <taxon>Eukaryota</taxon>
        <taxon>Viridiplantae</taxon>
        <taxon>Streptophyta</taxon>
        <taxon>Embryophyta</taxon>
        <taxon>Tracheophyta</taxon>
        <taxon>Spermatophyta</taxon>
        <taxon>Magnoliopsida</taxon>
        <taxon>Liliopsida</taxon>
        <taxon>Araceae</taxon>
        <taxon>Aroideae</taxon>
        <taxon>Colocasieae</taxon>
        <taxon>Colocasia</taxon>
    </lineage>
</organism>
<feature type="compositionally biased region" description="Polar residues" evidence="6">
    <location>
        <begin position="202"/>
        <end position="216"/>
    </location>
</feature>
<dbReference type="AlphaFoldDB" id="A0A843XNR5"/>
<dbReference type="GO" id="GO:0005634">
    <property type="term" value="C:nucleus"/>
    <property type="evidence" value="ECO:0007669"/>
    <property type="project" value="UniProtKB-SubCell"/>
</dbReference>
<comment type="caution">
    <text evidence="8">The sequence shown here is derived from an EMBL/GenBank/DDBJ whole genome shotgun (WGS) entry which is preliminary data.</text>
</comment>
<reference evidence="8" key="1">
    <citation type="submission" date="2017-07" db="EMBL/GenBank/DDBJ databases">
        <title>Taro Niue Genome Assembly and Annotation.</title>
        <authorList>
            <person name="Atibalentja N."/>
            <person name="Keating K."/>
            <person name="Fields C.J."/>
        </authorList>
    </citation>
    <scope>NUCLEOTIDE SEQUENCE</scope>
    <source>
        <strain evidence="8">Niue_2</strain>
        <tissue evidence="8">Leaf</tissue>
    </source>
</reference>
<dbReference type="PANTHER" id="PTHR12565:SF418">
    <property type="entry name" value="BHLH-TRANSCRIPTION FACTOR"/>
    <property type="match status" value="1"/>
</dbReference>
<protein>
    <recommendedName>
        <fullName evidence="7">BHLH domain-containing protein</fullName>
    </recommendedName>
</protein>
<keyword evidence="9" id="KW-1185">Reference proteome</keyword>
<dbReference type="Pfam" id="PF00010">
    <property type="entry name" value="HLH"/>
    <property type="match status" value="1"/>
</dbReference>
<name>A0A843XNR5_COLES</name>
<evidence type="ECO:0000313" key="8">
    <source>
        <dbReference type="EMBL" id="MQM20813.1"/>
    </source>
</evidence>
<evidence type="ECO:0000256" key="3">
    <source>
        <dbReference type="ARBA" id="ARBA00023015"/>
    </source>
</evidence>
<dbReference type="OrthoDB" id="1923196at2759"/>
<dbReference type="Proteomes" id="UP000652761">
    <property type="component" value="Unassembled WGS sequence"/>
</dbReference>
<feature type="compositionally biased region" description="Basic and acidic residues" evidence="6">
    <location>
        <begin position="1"/>
        <end position="16"/>
    </location>
</feature>
<comment type="subcellular location">
    <subcellularLocation>
        <location evidence="1">Nucleus</location>
    </subcellularLocation>
</comment>
<keyword evidence="3" id="KW-0805">Transcription regulation</keyword>
<dbReference type="PROSITE" id="PS50888">
    <property type="entry name" value="BHLH"/>
    <property type="match status" value="1"/>
</dbReference>
<feature type="compositionally biased region" description="Basic and acidic residues" evidence="6">
    <location>
        <begin position="185"/>
        <end position="201"/>
    </location>
</feature>
<dbReference type="GO" id="GO:0046983">
    <property type="term" value="F:protein dimerization activity"/>
    <property type="evidence" value="ECO:0007669"/>
    <property type="project" value="InterPro"/>
</dbReference>
<evidence type="ECO:0000256" key="4">
    <source>
        <dbReference type="ARBA" id="ARBA00023163"/>
    </source>
</evidence>
<evidence type="ECO:0000313" key="9">
    <source>
        <dbReference type="Proteomes" id="UP000652761"/>
    </source>
</evidence>
<feature type="region of interest" description="Disordered" evidence="6">
    <location>
        <begin position="1"/>
        <end position="20"/>
    </location>
</feature>
<dbReference type="Gene3D" id="4.10.280.10">
    <property type="entry name" value="Helix-loop-helix DNA-binding domain"/>
    <property type="match status" value="1"/>
</dbReference>
<dbReference type="GO" id="GO:0003700">
    <property type="term" value="F:DNA-binding transcription factor activity"/>
    <property type="evidence" value="ECO:0007669"/>
    <property type="project" value="TreeGrafter"/>
</dbReference>
<dbReference type="FunFam" id="4.10.280.10:FF:000002">
    <property type="entry name" value="Basic helix-loop-helix transcription factor"/>
    <property type="match status" value="1"/>
</dbReference>
<feature type="compositionally biased region" description="Low complexity" evidence="6">
    <location>
        <begin position="143"/>
        <end position="157"/>
    </location>
</feature>
<gene>
    <name evidence="8" type="ORF">Taro_053841</name>
</gene>
<dbReference type="PANTHER" id="PTHR12565">
    <property type="entry name" value="STEROL REGULATORY ELEMENT-BINDING PROTEIN"/>
    <property type="match status" value="1"/>
</dbReference>
<sequence>MDLSEKDGFGLERRTGDQLNYHGSSIPSDWQFGNVQTGFLSSILAPQGDQTQMGLSSSSTSMAGSFSSRRLWGNAINSPNPFLPPPRLDVGWSPSEPMPKGLTFPQNGPGMLLPGLPHFSSDSAFIERAARFSCVDGPGVGGSASPFSASAPSIPSSHTQKNEVNVGEASGDASMSTGSPLKAHKTVESSEHKVNARRQDETQNSDNTAGETSSMGGFSARKRKKGNQEMELDPAEGDNQVSPGNPKVNAAGKRKEEQKNSTSPAAKATGKNGKDSVDAPKEDYVHVRARRGQATNSHSLAERVRREKISERMKFLQDLVPGCSKVTVKAVMLDEIINYVQSLQRQVEFLSMKLAAVSPRLDINVERFISKEIFQAPAVPSTTIGFSPDLVHPQLHPAEQALCQSGFPVMGNTFDALRRAIDTQLSAMNAYTGPSHQIPNACANEMHDAVPMDFSGNSALNIHELHGEACNGFQTWGCSAPDPSWCLPFSSEHSQNASPPRPPWKMDHCWKAGSESDLPTIPLARPFPPLKDTSTVVGYGRTPRELAGTTGSCKNHSKDLLLVSDLLQAAVQLSYERIYARADSQTSWVTVKVIQ</sequence>
<dbReference type="SMART" id="SM00353">
    <property type="entry name" value="HLH"/>
    <property type="match status" value="1"/>
</dbReference>
<dbReference type="EMBL" id="NMUH01010217">
    <property type="protein sequence ID" value="MQM20813.1"/>
    <property type="molecule type" value="Genomic_DNA"/>
</dbReference>
<dbReference type="CDD" id="cd18919">
    <property type="entry name" value="bHLH_AtBPE_like"/>
    <property type="match status" value="1"/>
</dbReference>
<evidence type="ECO:0000256" key="5">
    <source>
        <dbReference type="ARBA" id="ARBA00023242"/>
    </source>
</evidence>
<dbReference type="SUPFAM" id="SSF47459">
    <property type="entry name" value="HLH, helix-loop-helix DNA-binding domain"/>
    <property type="match status" value="1"/>
</dbReference>
<feature type="region of interest" description="Disordered" evidence="6">
    <location>
        <begin position="143"/>
        <end position="280"/>
    </location>
</feature>
<feature type="domain" description="BHLH" evidence="7">
    <location>
        <begin position="293"/>
        <end position="343"/>
    </location>
</feature>